<dbReference type="Proteomes" id="UP000235388">
    <property type="component" value="Unassembled WGS sequence"/>
</dbReference>
<keyword evidence="5" id="KW-1185">Reference proteome</keyword>
<dbReference type="EMBL" id="PGCJ01000545">
    <property type="protein sequence ID" value="PLW26408.1"/>
    <property type="molecule type" value="Genomic_DNA"/>
</dbReference>
<evidence type="ECO:0000256" key="1">
    <source>
        <dbReference type="SAM" id="MobiDB-lite"/>
    </source>
</evidence>
<dbReference type="EMBL" id="PGCI01000295">
    <property type="protein sequence ID" value="PLW30541.1"/>
    <property type="molecule type" value="Genomic_DNA"/>
</dbReference>
<accession>A0A2N5TYI5</accession>
<name>A0A2N5TYI5_9BASI</name>
<proteinExistence type="predicted"/>
<dbReference type="EMBL" id="PGCI01000913">
    <property type="protein sequence ID" value="PLW11675.1"/>
    <property type="molecule type" value="Genomic_DNA"/>
</dbReference>
<evidence type="ECO:0000313" key="4">
    <source>
        <dbReference type="EMBL" id="PLW30541.1"/>
    </source>
</evidence>
<reference evidence="5 6" key="1">
    <citation type="submission" date="2017-11" db="EMBL/GenBank/DDBJ databases">
        <title>De novo assembly and phasing of dikaryotic genomes from two isolates of Puccinia coronata f. sp. avenae, the causal agent of oat crown rust.</title>
        <authorList>
            <person name="Miller M.E."/>
            <person name="Zhang Y."/>
            <person name="Omidvar V."/>
            <person name="Sperschneider J."/>
            <person name="Schwessinger B."/>
            <person name="Raley C."/>
            <person name="Palmer J.M."/>
            <person name="Garnica D."/>
            <person name="Upadhyaya N."/>
            <person name="Rathjen J."/>
            <person name="Taylor J.M."/>
            <person name="Park R.F."/>
            <person name="Dodds P.N."/>
            <person name="Hirsch C.D."/>
            <person name="Kianian S.F."/>
            <person name="Figueroa M."/>
        </authorList>
    </citation>
    <scope>NUCLEOTIDE SEQUENCE [LARGE SCALE GENOMIC DNA]</scope>
    <source>
        <strain evidence="3">12NC29</strain>
        <strain evidence="4">12SD80</strain>
    </source>
</reference>
<sequence length="187" mass="20549">MEQTPLQKNKKAKVNKPQVIDSDSENSEIQLVEHNGSNIQPLDTPPIADSEPTTSKIQPTISNVEPAIPNVAKTSAAANINVESNLSRSNTFLESTTAPVKDTNVKLDLQISPQNKDGKISAFQEDKFEAQNQANNIFHYFNLVLDKETTDKGSDSDNDDVFQELQPIFLGSADTTMSNNSGNHRDH</sequence>
<protein>
    <submittedName>
        <fullName evidence="4">Uncharacterized protein</fullName>
    </submittedName>
</protein>
<organism evidence="4 6">
    <name type="scientific">Puccinia coronata f. sp. avenae</name>
    <dbReference type="NCBI Taxonomy" id="200324"/>
    <lineage>
        <taxon>Eukaryota</taxon>
        <taxon>Fungi</taxon>
        <taxon>Dikarya</taxon>
        <taxon>Basidiomycota</taxon>
        <taxon>Pucciniomycotina</taxon>
        <taxon>Pucciniomycetes</taxon>
        <taxon>Pucciniales</taxon>
        <taxon>Pucciniaceae</taxon>
        <taxon>Puccinia</taxon>
    </lineage>
</organism>
<evidence type="ECO:0000313" key="5">
    <source>
        <dbReference type="Proteomes" id="UP000235388"/>
    </source>
</evidence>
<feature type="region of interest" description="Disordered" evidence="1">
    <location>
        <begin position="36"/>
        <end position="55"/>
    </location>
</feature>
<dbReference type="AlphaFoldDB" id="A0A2N5TYI5"/>
<comment type="caution">
    <text evidence="4">The sequence shown here is derived from an EMBL/GenBank/DDBJ whole genome shotgun (WGS) entry which is preliminary data.</text>
</comment>
<evidence type="ECO:0000313" key="6">
    <source>
        <dbReference type="Proteomes" id="UP000235392"/>
    </source>
</evidence>
<evidence type="ECO:0000313" key="2">
    <source>
        <dbReference type="EMBL" id="PLW11675.1"/>
    </source>
</evidence>
<evidence type="ECO:0000313" key="3">
    <source>
        <dbReference type="EMBL" id="PLW26408.1"/>
    </source>
</evidence>
<dbReference type="Proteomes" id="UP000235392">
    <property type="component" value="Unassembled WGS sequence"/>
</dbReference>
<gene>
    <name evidence="3" type="ORF">PCANC_28733</name>
    <name evidence="4" type="ORF">PCASD_22076</name>
    <name evidence="2" type="ORF">PCASD_24767</name>
</gene>
<feature type="region of interest" description="Disordered" evidence="1">
    <location>
        <begin position="1"/>
        <end position="25"/>
    </location>
</feature>